<evidence type="ECO:0000313" key="2">
    <source>
        <dbReference type="EMBL" id="VCX41203.1"/>
    </source>
</evidence>
<comment type="caution">
    <text evidence="2">The sequence shown here is derived from an EMBL/GenBank/DDBJ whole genome shotgun (WGS) entry which is preliminary data.</text>
</comment>
<evidence type="ECO:0000313" key="3">
    <source>
        <dbReference type="Proteomes" id="UP000269945"/>
    </source>
</evidence>
<protein>
    <recommendedName>
        <fullName evidence="1">Macroglobulin domain-containing protein</fullName>
    </recommendedName>
</protein>
<dbReference type="Gene3D" id="2.60.40.10">
    <property type="entry name" value="Immunoglobulins"/>
    <property type="match status" value="1"/>
</dbReference>
<dbReference type="EMBL" id="CYRY02045674">
    <property type="protein sequence ID" value="VCX41203.1"/>
    <property type="molecule type" value="Genomic_DNA"/>
</dbReference>
<keyword evidence="3" id="KW-1185">Reference proteome</keyword>
<dbReference type="Pfam" id="PF17789">
    <property type="entry name" value="MG4"/>
    <property type="match status" value="1"/>
</dbReference>
<reference evidence="2 3" key="1">
    <citation type="submission" date="2018-10" db="EMBL/GenBank/DDBJ databases">
        <authorList>
            <person name="Ekblom R."/>
            <person name="Jareborg N."/>
        </authorList>
    </citation>
    <scope>NUCLEOTIDE SEQUENCE [LARGE SCALE GENOMIC DNA]</scope>
    <source>
        <tissue evidence="2">Muscle</tissue>
    </source>
</reference>
<feature type="non-terminal residue" evidence="2">
    <location>
        <position position="135"/>
    </location>
</feature>
<dbReference type="InterPro" id="IPR013783">
    <property type="entry name" value="Ig-like_fold"/>
</dbReference>
<accession>A0A9X9MBI7</accession>
<dbReference type="Proteomes" id="UP000269945">
    <property type="component" value="Unassembled WGS sequence"/>
</dbReference>
<organism evidence="2 3">
    <name type="scientific">Gulo gulo</name>
    <name type="common">Wolverine</name>
    <name type="synonym">Gluton</name>
    <dbReference type="NCBI Taxonomy" id="48420"/>
    <lineage>
        <taxon>Eukaryota</taxon>
        <taxon>Metazoa</taxon>
        <taxon>Chordata</taxon>
        <taxon>Craniata</taxon>
        <taxon>Vertebrata</taxon>
        <taxon>Euteleostomi</taxon>
        <taxon>Mammalia</taxon>
        <taxon>Eutheria</taxon>
        <taxon>Laurasiatheria</taxon>
        <taxon>Carnivora</taxon>
        <taxon>Caniformia</taxon>
        <taxon>Musteloidea</taxon>
        <taxon>Mustelidae</taxon>
        <taxon>Guloninae</taxon>
        <taxon>Gulo</taxon>
    </lineage>
</organism>
<name>A0A9X9MBI7_GULGU</name>
<feature type="domain" description="Macroglobulin" evidence="1">
    <location>
        <begin position="34"/>
        <end position="131"/>
    </location>
</feature>
<gene>
    <name evidence="2" type="ORF">BN2614_LOCUS9</name>
</gene>
<dbReference type="AlphaFoldDB" id="A0A9X9MBI7"/>
<dbReference type="InterPro" id="IPR040839">
    <property type="entry name" value="MG4"/>
</dbReference>
<proteinExistence type="predicted"/>
<feature type="non-terminal residue" evidence="2">
    <location>
        <position position="1"/>
    </location>
</feature>
<evidence type="ECO:0000259" key="1">
    <source>
        <dbReference type="Pfam" id="PF17789"/>
    </source>
</evidence>
<sequence>GYQEFQLSYIWFPSAGVEANTTQDIYISSQVGSITFEDTKDFYYPNFPFSGKIRVRGHDGSLLKNHSVFLVIYGTNGTIHQTLTTDNDGLAPFKLDTVNWSGGDISLEGRFQMENSVYNPGQKPHYYRNGYLHVQ</sequence>